<accession>A0A822XUK5</accession>
<name>A0A822XUK5_NELNU</name>
<organism evidence="1 2">
    <name type="scientific">Nelumbo nucifera</name>
    <name type="common">Sacred lotus</name>
    <dbReference type="NCBI Taxonomy" id="4432"/>
    <lineage>
        <taxon>Eukaryota</taxon>
        <taxon>Viridiplantae</taxon>
        <taxon>Streptophyta</taxon>
        <taxon>Embryophyta</taxon>
        <taxon>Tracheophyta</taxon>
        <taxon>Spermatophyta</taxon>
        <taxon>Magnoliopsida</taxon>
        <taxon>Proteales</taxon>
        <taxon>Nelumbonaceae</taxon>
        <taxon>Nelumbo</taxon>
    </lineage>
</organism>
<proteinExistence type="predicted"/>
<comment type="caution">
    <text evidence="1">The sequence shown here is derived from an EMBL/GenBank/DDBJ whole genome shotgun (WGS) entry which is preliminary data.</text>
</comment>
<keyword evidence="2" id="KW-1185">Reference proteome</keyword>
<protein>
    <submittedName>
        <fullName evidence="1">Uncharacterized protein</fullName>
    </submittedName>
</protein>
<dbReference type="AlphaFoldDB" id="A0A822XUK5"/>
<sequence length="94" mass="11005">MTVMGNWTWTTTKKEMVVPVLVVLHCCSGGDQLVLSRAHLTELSSISSVLWRVHLTWLSSISVEEEEEQEVGMKCWKAVLLLRYWYREVIKWRP</sequence>
<dbReference type="EMBL" id="DUZY01000001">
    <property type="protein sequence ID" value="DAD23672.1"/>
    <property type="molecule type" value="Genomic_DNA"/>
</dbReference>
<reference evidence="1 2" key="1">
    <citation type="journal article" date="2020" name="Mol. Biol. Evol.">
        <title>Distinct Expression and Methylation Patterns for Genes with Different Fates following a Single Whole-Genome Duplication in Flowering Plants.</title>
        <authorList>
            <person name="Shi T."/>
            <person name="Rahmani R.S."/>
            <person name="Gugger P.F."/>
            <person name="Wang M."/>
            <person name="Li H."/>
            <person name="Zhang Y."/>
            <person name="Li Z."/>
            <person name="Wang Q."/>
            <person name="Van de Peer Y."/>
            <person name="Marchal K."/>
            <person name="Chen J."/>
        </authorList>
    </citation>
    <scope>NUCLEOTIDE SEQUENCE [LARGE SCALE GENOMIC DNA]</scope>
    <source>
        <tissue evidence="1">Leaf</tissue>
    </source>
</reference>
<gene>
    <name evidence="1" type="ORF">HUJ06_025135</name>
</gene>
<dbReference type="Proteomes" id="UP000607653">
    <property type="component" value="Unassembled WGS sequence"/>
</dbReference>
<evidence type="ECO:0000313" key="1">
    <source>
        <dbReference type="EMBL" id="DAD23672.1"/>
    </source>
</evidence>
<evidence type="ECO:0000313" key="2">
    <source>
        <dbReference type="Proteomes" id="UP000607653"/>
    </source>
</evidence>